<dbReference type="InterPro" id="IPR009057">
    <property type="entry name" value="Homeodomain-like_sf"/>
</dbReference>
<dbReference type="Gene3D" id="1.10.10.60">
    <property type="entry name" value="Homeodomain-like"/>
    <property type="match status" value="1"/>
</dbReference>
<organism evidence="1 2">
    <name type="scientific">Giardia muris</name>
    <dbReference type="NCBI Taxonomy" id="5742"/>
    <lineage>
        <taxon>Eukaryota</taxon>
        <taxon>Metamonada</taxon>
        <taxon>Diplomonadida</taxon>
        <taxon>Hexamitidae</taxon>
        <taxon>Giardiinae</taxon>
        <taxon>Giardia</taxon>
    </lineage>
</organism>
<gene>
    <name evidence="1" type="ORF">GMRT_10476</name>
</gene>
<evidence type="ECO:0000313" key="1">
    <source>
        <dbReference type="EMBL" id="TNJ26533.1"/>
    </source>
</evidence>
<dbReference type="Proteomes" id="UP000315496">
    <property type="component" value="Chromosome 5"/>
</dbReference>
<comment type="caution">
    <text evidence="1">The sequence shown here is derived from an EMBL/GenBank/DDBJ whole genome shotgun (WGS) entry which is preliminary data.</text>
</comment>
<proteinExistence type="predicted"/>
<dbReference type="AlphaFoldDB" id="A0A4Z1SXX3"/>
<protein>
    <submittedName>
        <fullName evidence="1">Uncharacterized protein</fullName>
    </submittedName>
</protein>
<accession>A0A4Z1SXX3</accession>
<sequence length="208" mass="22780">MESLEPSVDLYPVGDFDFHAPTGIELPVFTYKPEGSASFDAGLYAAATPEEHTLLSSPSLRLDLVCASPYDPYNDDVQLGYVPTPVMSPGLLSATRSSAPGFKRHTARRGTRRKGFVWDAAANEAFFNAVIEAGLSQAKAQTIHCAISAVIKQVTHKQIESRLQKFRIRVRRHCGLGYHDMPSDADILRAITAFRAPMTGFDPATDPR</sequence>
<dbReference type="EMBL" id="VDLU01000005">
    <property type="protein sequence ID" value="TNJ26533.1"/>
    <property type="molecule type" value="Genomic_DNA"/>
</dbReference>
<dbReference type="SUPFAM" id="SSF46689">
    <property type="entry name" value="Homeodomain-like"/>
    <property type="match status" value="1"/>
</dbReference>
<evidence type="ECO:0000313" key="2">
    <source>
        <dbReference type="Proteomes" id="UP000315496"/>
    </source>
</evidence>
<dbReference type="VEuPathDB" id="GiardiaDB:GMRT_10476"/>
<keyword evidence="2" id="KW-1185">Reference proteome</keyword>
<name>A0A4Z1SXX3_GIAMU</name>
<reference evidence="1 2" key="1">
    <citation type="submission" date="2019-05" db="EMBL/GenBank/DDBJ databases">
        <title>The compact genome of Giardia muris reveals important steps in the evolution of intestinal protozoan parasites.</title>
        <authorList>
            <person name="Xu F."/>
            <person name="Jimenez-Gonzalez A."/>
            <person name="Einarsson E."/>
            <person name="Astvaldsson A."/>
            <person name="Peirasmaki D."/>
            <person name="Eckmann L."/>
            <person name="Andersson J.O."/>
            <person name="Svard S.G."/>
            <person name="Jerlstrom-Hultqvist J."/>
        </authorList>
    </citation>
    <scope>NUCLEOTIDE SEQUENCE [LARGE SCALE GENOMIC DNA]</scope>
    <source>
        <strain evidence="1 2">Roberts-Thomson</strain>
    </source>
</reference>